<dbReference type="Proteomes" id="UP000499080">
    <property type="component" value="Unassembled WGS sequence"/>
</dbReference>
<organism evidence="1 2">
    <name type="scientific">Araneus ventricosus</name>
    <name type="common">Orbweaver spider</name>
    <name type="synonym">Epeira ventricosa</name>
    <dbReference type="NCBI Taxonomy" id="182803"/>
    <lineage>
        <taxon>Eukaryota</taxon>
        <taxon>Metazoa</taxon>
        <taxon>Ecdysozoa</taxon>
        <taxon>Arthropoda</taxon>
        <taxon>Chelicerata</taxon>
        <taxon>Arachnida</taxon>
        <taxon>Araneae</taxon>
        <taxon>Araneomorphae</taxon>
        <taxon>Entelegynae</taxon>
        <taxon>Araneoidea</taxon>
        <taxon>Araneidae</taxon>
        <taxon>Araneus</taxon>
    </lineage>
</organism>
<keyword evidence="2" id="KW-1185">Reference proteome</keyword>
<evidence type="ECO:0000313" key="1">
    <source>
        <dbReference type="EMBL" id="GBN45444.1"/>
    </source>
</evidence>
<sequence length="91" mass="10575">MASLSREAHLNMNHPLPWLLLPTLLVNESENRSSDRKIANLGFRRFFPPKDCALESRGTSLLRSYLFQVCVYLNEEHKKWVLALGVWCQDC</sequence>
<evidence type="ECO:0000313" key="2">
    <source>
        <dbReference type="Proteomes" id="UP000499080"/>
    </source>
</evidence>
<dbReference type="AlphaFoldDB" id="A0A4Y2P256"/>
<name>A0A4Y2P256_ARAVE</name>
<protein>
    <submittedName>
        <fullName evidence="1">Uncharacterized protein</fullName>
    </submittedName>
</protein>
<accession>A0A4Y2P256</accession>
<comment type="caution">
    <text evidence="1">The sequence shown here is derived from an EMBL/GenBank/DDBJ whole genome shotgun (WGS) entry which is preliminary data.</text>
</comment>
<gene>
    <name evidence="1" type="ORF">AVEN_123487_1</name>
</gene>
<dbReference type="EMBL" id="BGPR01010301">
    <property type="protein sequence ID" value="GBN45444.1"/>
    <property type="molecule type" value="Genomic_DNA"/>
</dbReference>
<proteinExistence type="predicted"/>
<reference evidence="1 2" key="1">
    <citation type="journal article" date="2019" name="Sci. Rep.">
        <title>Orb-weaving spider Araneus ventricosus genome elucidates the spidroin gene catalogue.</title>
        <authorList>
            <person name="Kono N."/>
            <person name="Nakamura H."/>
            <person name="Ohtoshi R."/>
            <person name="Moran D.A.P."/>
            <person name="Shinohara A."/>
            <person name="Yoshida Y."/>
            <person name="Fujiwara M."/>
            <person name="Mori M."/>
            <person name="Tomita M."/>
            <person name="Arakawa K."/>
        </authorList>
    </citation>
    <scope>NUCLEOTIDE SEQUENCE [LARGE SCALE GENOMIC DNA]</scope>
</reference>